<evidence type="ECO:0000256" key="2">
    <source>
        <dbReference type="SAM" id="SignalP"/>
    </source>
</evidence>
<dbReference type="EMBL" id="CP011133">
    <property type="protein sequence ID" value="AKE62132.1"/>
    <property type="molecule type" value="Genomic_DNA"/>
</dbReference>
<dbReference type="InterPro" id="IPR014118">
    <property type="entry name" value="T4SS_TraV"/>
</dbReference>
<feature type="region of interest" description="Disordered" evidence="1">
    <location>
        <begin position="84"/>
        <end position="103"/>
    </location>
</feature>
<reference evidence="3 4" key="1">
    <citation type="submission" date="2015-03" db="EMBL/GenBank/DDBJ databases">
        <title>Complete genome sequence of Citrobacter amalonaticus Y19.</title>
        <authorList>
            <person name="Park S."/>
        </authorList>
    </citation>
    <scope>NUCLEOTIDE SEQUENCE [LARGE SCALE GENOMIC DNA]</scope>
    <source>
        <strain evidence="3 4">Y19</strain>
        <plasmid evidence="4">Plasmid</plasmid>
    </source>
</reference>
<organism evidence="3 4">
    <name type="scientific">Citrobacter amalonaticus Y19</name>
    <dbReference type="NCBI Taxonomy" id="1261127"/>
    <lineage>
        <taxon>Bacteria</taxon>
        <taxon>Pseudomonadati</taxon>
        <taxon>Pseudomonadota</taxon>
        <taxon>Gammaproteobacteria</taxon>
        <taxon>Enterobacterales</taxon>
        <taxon>Enterobacteriaceae</taxon>
        <taxon>Citrobacter</taxon>
    </lineage>
</organism>
<feature type="chain" id="PRO_5002510315" evidence="2">
    <location>
        <begin position="21"/>
        <end position="188"/>
    </location>
</feature>
<dbReference type="AlphaFoldDB" id="A0A0F6U076"/>
<feature type="signal peptide" evidence="2">
    <location>
        <begin position="1"/>
        <end position="20"/>
    </location>
</feature>
<feature type="compositionally biased region" description="Polar residues" evidence="1">
    <location>
        <begin position="171"/>
        <end position="182"/>
    </location>
</feature>
<protein>
    <submittedName>
        <fullName evidence="3">Pilus assembly protein</fullName>
    </submittedName>
</protein>
<proteinExistence type="predicted"/>
<geneLocation type="plasmid" evidence="3">
    <name>unnamed</name>
</geneLocation>
<evidence type="ECO:0000256" key="1">
    <source>
        <dbReference type="SAM" id="MobiDB-lite"/>
    </source>
</evidence>
<keyword evidence="2" id="KW-0732">Signal</keyword>
<dbReference type="Proteomes" id="UP000034085">
    <property type="component" value="Plasmid"/>
</dbReference>
<dbReference type="Pfam" id="PF09676">
    <property type="entry name" value="TraV"/>
    <property type="match status" value="1"/>
</dbReference>
<name>A0A0F6U076_CITAM</name>
<accession>A0A0F6U076</accession>
<evidence type="ECO:0000313" key="3">
    <source>
        <dbReference type="EMBL" id="AKE62132.1"/>
    </source>
</evidence>
<evidence type="ECO:0000313" key="4">
    <source>
        <dbReference type="Proteomes" id="UP000034085"/>
    </source>
</evidence>
<dbReference type="KEGG" id="cama:F384_26555"/>
<gene>
    <name evidence="3" type="ORF">F384_26555</name>
</gene>
<dbReference type="PROSITE" id="PS51257">
    <property type="entry name" value="PROKAR_LIPOPROTEIN"/>
    <property type="match status" value="1"/>
</dbReference>
<keyword evidence="3" id="KW-0614">Plasmid</keyword>
<dbReference type="PATRIC" id="fig|1261127.3.peg.5508"/>
<dbReference type="NCBIfam" id="TIGR02747">
    <property type="entry name" value="TraV"/>
    <property type="match status" value="1"/>
</dbReference>
<dbReference type="RefSeq" id="WP_008786645.1">
    <property type="nucleotide sequence ID" value="NZ_CP011133.1"/>
</dbReference>
<feature type="region of interest" description="Disordered" evidence="1">
    <location>
        <begin position="165"/>
        <end position="188"/>
    </location>
</feature>
<dbReference type="OrthoDB" id="5298305at2"/>
<sequence>MMTKKIVSALFLVSAGFAMSGCSLLGQNDEYGCKGMPNSVTCMNVRDVYALTDGDDYQEQIDTASENQLSGKPVEVKRLRTTAENGGRNTADGGRYVPVPATAADPQPIRTQSIVMRVLVDPYETADGDLNVPGYVYTEIEPRRWEVGARNSATSTAVIRPMSAPVAAVPAQSQGETSQPPQKGSYIK</sequence>
<dbReference type="HOGENOM" id="CLU_108373_0_0_6"/>